<protein>
    <submittedName>
        <fullName evidence="2">ABC-2 type transport system permease protein</fullName>
    </submittedName>
</protein>
<comment type="caution">
    <text evidence="2">The sequence shown here is derived from an EMBL/GenBank/DDBJ whole genome shotgun (WGS) entry which is preliminary data.</text>
</comment>
<sequence>MVCLELFKKSFSRHLQYRAAHLINNIGSLVFGFMYIAIWQGVLEGKEHSSPYSVTEMTHYMAATQSLLMLSVFLTVGLDIPPAVRNGSISLQMARPVHYFLYVTSQEAGRLFYNLFFRSLPIALVFAVTVGYPLPDDPSTWLWGAVSVTLGVLIGLNLFYLIGISSCWTLEISGAHFINMTLMFALGGQMVPLDLLPSPLAGIALHFPFSGLIYYPVMVWLEKLPVVEALIVPLFWGVLLTLFNLWLTGWARRKLEVQGG</sequence>
<dbReference type="PANTHER" id="PTHR36832:SF2">
    <property type="entry name" value="INTEGRAL MEMBRANE PROTEIN"/>
    <property type="match status" value="1"/>
</dbReference>
<dbReference type="InterPro" id="IPR010390">
    <property type="entry name" value="ABC-2_transporter-like"/>
</dbReference>
<feature type="transmembrane region" description="Helical" evidence="1">
    <location>
        <begin position="115"/>
        <end position="134"/>
    </location>
</feature>
<keyword evidence="1" id="KW-0812">Transmembrane</keyword>
<dbReference type="EMBL" id="QBKR01000014">
    <property type="protein sequence ID" value="PTX58874.1"/>
    <property type="molecule type" value="Genomic_DNA"/>
</dbReference>
<proteinExistence type="predicted"/>
<name>A0A2T6BS48_9BACL</name>
<dbReference type="AlphaFoldDB" id="A0A2T6BS48"/>
<keyword evidence="1" id="KW-0472">Membrane</keyword>
<feature type="transmembrane region" description="Helical" evidence="1">
    <location>
        <begin position="21"/>
        <end position="40"/>
    </location>
</feature>
<dbReference type="Proteomes" id="UP000244240">
    <property type="component" value="Unassembled WGS sequence"/>
</dbReference>
<dbReference type="OrthoDB" id="2959485at2"/>
<evidence type="ECO:0000313" key="3">
    <source>
        <dbReference type="Proteomes" id="UP000244240"/>
    </source>
</evidence>
<dbReference type="RefSeq" id="WP_108024061.1">
    <property type="nucleotide sequence ID" value="NZ_QBKR01000014.1"/>
</dbReference>
<dbReference type="PANTHER" id="PTHR36832">
    <property type="entry name" value="SLR1174 PROTEIN-RELATED"/>
    <property type="match status" value="1"/>
</dbReference>
<keyword evidence="1" id="KW-1133">Transmembrane helix</keyword>
<gene>
    <name evidence="2" type="ORF">C8P63_11456</name>
</gene>
<feature type="transmembrane region" description="Helical" evidence="1">
    <location>
        <begin position="140"/>
        <end position="162"/>
    </location>
</feature>
<dbReference type="Pfam" id="PF06182">
    <property type="entry name" value="ABC2_membrane_6"/>
    <property type="match status" value="1"/>
</dbReference>
<organism evidence="2 3">
    <name type="scientific">Melghirimyces profundicolus</name>
    <dbReference type="NCBI Taxonomy" id="1242148"/>
    <lineage>
        <taxon>Bacteria</taxon>
        <taxon>Bacillati</taxon>
        <taxon>Bacillota</taxon>
        <taxon>Bacilli</taxon>
        <taxon>Bacillales</taxon>
        <taxon>Thermoactinomycetaceae</taxon>
        <taxon>Melghirimyces</taxon>
    </lineage>
</organism>
<feature type="transmembrane region" description="Helical" evidence="1">
    <location>
        <begin position="229"/>
        <end position="247"/>
    </location>
</feature>
<reference evidence="2 3" key="1">
    <citation type="submission" date="2018-04" db="EMBL/GenBank/DDBJ databases">
        <title>Genomic Encyclopedia of Archaeal and Bacterial Type Strains, Phase II (KMG-II): from individual species to whole genera.</title>
        <authorList>
            <person name="Goeker M."/>
        </authorList>
    </citation>
    <scope>NUCLEOTIDE SEQUENCE [LARGE SCALE GENOMIC DNA]</scope>
    <source>
        <strain evidence="2 3">DSM 45787</strain>
    </source>
</reference>
<accession>A0A2T6BS48</accession>
<keyword evidence="3" id="KW-1185">Reference proteome</keyword>
<evidence type="ECO:0000256" key="1">
    <source>
        <dbReference type="SAM" id="Phobius"/>
    </source>
</evidence>
<evidence type="ECO:0000313" key="2">
    <source>
        <dbReference type="EMBL" id="PTX58874.1"/>
    </source>
</evidence>
<feature type="transmembrane region" description="Helical" evidence="1">
    <location>
        <begin position="60"/>
        <end position="80"/>
    </location>
</feature>